<dbReference type="AlphaFoldDB" id="A0A6P4FP08"/>
<dbReference type="GO" id="GO:0016263">
    <property type="term" value="F:glycoprotein-N-acetylgalactosamine 3-beta-galactosyltransferase activity"/>
    <property type="evidence" value="ECO:0007669"/>
    <property type="project" value="UniProtKB-EC"/>
</dbReference>
<evidence type="ECO:0000256" key="9">
    <source>
        <dbReference type="ARBA" id="ARBA00022968"/>
    </source>
</evidence>
<organism evidence="13">
    <name type="scientific">Drosophila rhopaloa</name>
    <name type="common">Fruit fly</name>
    <dbReference type="NCBI Taxonomy" id="1041015"/>
    <lineage>
        <taxon>Eukaryota</taxon>
        <taxon>Metazoa</taxon>
        <taxon>Ecdysozoa</taxon>
        <taxon>Arthropoda</taxon>
        <taxon>Hexapoda</taxon>
        <taxon>Insecta</taxon>
        <taxon>Pterygota</taxon>
        <taxon>Neoptera</taxon>
        <taxon>Endopterygota</taxon>
        <taxon>Diptera</taxon>
        <taxon>Brachycera</taxon>
        <taxon>Muscomorpha</taxon>
        <taxon>Ephydroidea</taxon>
        <taxon>Drosophilidae</taxon>
        <taxon>Drosophila</taxon>
        <taxon>Sophophora</taxon>
    </lineage>
</organism>
<evidence type="ECO:0000256" key="5">
    <source>
        <dbReference type="ARBA" id="ARBA00022676"/>
    </source>
</evidence>
<dbReference type="InterPro" id="IPR003378">
    <property type="entry name" value="Fringe-like_glycosylTrfase"/>
</dbReference>
<dbReference type="InterPro" id="IPR026050">
    <property type="entry name" value="C1GALT1/C1GALT1_chp1"/>
</dbReference>
<dbReference type="GO" id="GO:0000166">
    <property type="term" value="F:nucleotide binding"/>
    <property type="evidence" value="ECO:0007669"/>
    <property type="project" value="UniProtKB-KW"/>
</dbReference>
<comment type="subcellular location">
    <subcellularLocation>
        <location evidence="1">Membrane</location>
        <topology evidence="1">Single-pass type II membrane protein</topology>
    </subcellularLocation>
</comment>
<dbReference type="OrthoDB" id="414175at2759"/>
<evidence type="ECO:0000256" key="8">
    <source>
        <dbReference type="ARBA" id="ARBA00022741"/>
    </source>
</evidence>
<dbReference type="PANTHER" id="PTHR23033:SF14">
    <property type="entry name" value="GLYCOPROTEIN-N-ACETYLGALACTOSAMINE 3-BETA-GALACTOSYLTRANSFERASE 1-RELATED"/>
    <property type="match status" value="1"/>
</dbReference>
<dbReference type="GO" id="GO:0016020">
    <property type="term" value="C:membrane"/>
    <property type="evidence" value="ECO:0007669"/>
    <property type="project" value="UniProtKB-SubCell"/>
</dbReference>
<comment type="similarity">
    <text evidence="3">Belongs to the glycosyltransferase 31 family. Beta3-Gal-T subfamily.</text>
</comment>
<comment type="pathway">
    <text evidence="2">Protein modification; protein glycosylation.</text>
</comment>
<keyword evidence="8" id="KW-0547">Nucleotide-binding</keyword>
<dbReference type="Gene3D" id="3.90.550.50">
    <property type="match status" value="2"/>
</dbReference>
<keyword evidence="7" id="KW-0812">Transmembrane</keyword>
<keyword evidence="10" id="KW-1133">Transmembrane helix</keyword>
<evidence type="ECO:0000256" key="11">
    <source>
        <dbReference type="ARBA" id="ARBA00023136"/>
    </source>
</evidence>
<sequence>MNFRGTFRLLFLSTLSWLSVLELMIFLNSTFFEDLKELICKPYKEKIGDYDVGLRSQHWNDDRIAKLLREQVRVHCLVYLDQSDYKFGLLKAGHAKRSWGRRCNRLTIVDQRKITLLEAYRRTYMEFHNELDWLLVVYLDSYVIMENLRHMLAHYQPTEELYFSAHHAFYIYAHVGMVPTTDFIFSREALEQLVTRNCLQNEVFFRECLKRMRRGPSEDLLPFNVPDEVIPFSLRQEFWLWPCAFRAVYDNQSWESCFGKAIIFPYCRAMSMYTLEFVLYHLRPYGHVNPLPELRSSSLPTAVASRPSNDRVARYMYRSVRIICLVLTWQRNYMGAVRAVSETWGRHCNRVVYYGSSSVTILPGLEIVGLNISDSRSNLWGKTKAAFRHAYMHYGHEADWFYKADDDTYAVMENMRHMLQPHSPKTPVYFGSTFQLNNHVYMSGGAGYVLSKRAVKKLVDGVVKHCLPGDKGTEDYQMGECLRELHVKAYDSRDIYGRHRFFSLTLEHFLIPDHDEDDFWLKRYLLHSSGTGMQCCSTYSISIHYVSPYEMHFLETILYKSRPYGLIAGHPPLKTSRKRGLGTQQFRL</sequence>
<evidence type="ECO:0000259" key="12">
    <source>
        <dbReference type="Pfam" id="PF02434"/>
    </source>
</evidence>
<dbReference type="PANTHER" id="PTHR23033">
    <property type="entry name" value="BETA1,3-GALACTOSYLTRANSFERASE"/>
    <property type="match status" value="1"/>
</dbReference>
<accession>A0A6P4FP08</accession>
<keyword evidence="5" id="KW-0328">Glycosyltransferase</keyword>
<evidence type="ECO:0000256" key="10">
    <source>
        <dbReference type="ARBA" id="ARBA00022989"/>
    </source>
</evidence>
<gene>
    <name evidence="13" type="primary">LOC108053151</name>
</gene>
<evidence type="ECO:0000256" key="7">
    <source>
        <dbReference type="ARBA" id="ARBA00022692"/>
    </source>
</evidence>
<evidence type="ECO:0000256" key="4">
    <source>
        <dbReference type="ARBA" id="ARBA00012557"/>
    </source>
</evidence>
<name>A0A6P4FP08_DRORH</name>
<keyword evidence="11" id="KW-0472">Membrane</keyword>
<dbReference type="Pfam" id="PF02434">
    <property type="entry name" value="Fringe"/>
    <property type="match status" value="1"/>
</dbReference>
<keyword evidence="6" id="KW-0808">Transferase</keyword>
<evidence type="ECO:0000256" key="1">
    <source>
        <dbReference type="ARBA" id="ARBA00004606"/>
    </source>
</evidence>
<dbReference type="EC" id="2.4.1.122" evidence="4"/>
<evidence type="ECO:0000256" key="6">
    <source>
        <dbReference type="ARBA" id="ARBA00022679"/>
    </source>
</evidence>
<evidence type="ECO:0000256" key="3">
    <source>
        <dbReference type="ARBA" id="ARBA00006462"/>
    </source>
</evidence>
<dbReference type="RefSeq" id="XP_016991229.1">
    <property type="nucleotide sequence ID" value="XM_017135740.1"/>
</dbReference>
<evidence type="ECO:0000313" key="13">
    <source>
        <dbReference type="RefSeq" id="XP_016991229.1"/>
    </source>
</evidence>
<proteinExistence type="inferred from homology"/>
<protein>
    <recommendedName>
        <fullName evidence="4">N-acetylgalactosaminide beta-1,3-galactosyltransferase</fullName>
        <ecNumber evidence="4">2.4.1.122</ecNumber>
    </recommendedName>
</protein>
<feature type="domain" description="Fringe-like glycosyltransferase" evidence="12">
    <location>
        <begin position="328"/>
        <end position="492"/>
    </location>
</feature>
<evidence type="ECO:0000256" key="2">
    <source>
        <dbReference type="ARBA" id="ARBA00004922"/>
    </source>
</evidence>
<reference evidence="13" key="1">
    <citation type="submission" date="2025-08" db="UniProtKB">
        <authorList>
            <consortium name="RefSeq"/>
        </authorList>
    </citation>
    <scope>IDENTIFICATION</scope>
</reference>
<keyword evidence="9" id="KW-0735">Signal-anchor</keyword>